<dbReference type="Pfam" id="PF13087">
    <property type="entry name" value="AAA_12"/>
    <property type="match status" value="1"/>
</dbReference>
<organism evidence="7 8">
    <name type="scientific">Nicotiana attenuata</name>
    <name type="common">Coyote tobacco</name>
    <dbReference type="NCBI Taxonomy" id="49451"/>
    <lineage>
        <taxon>Eukaryota</taxon>
        <taxon>Viridiplantae</taxon>
        <taxon>Streptophyta</taxon>
        <taxon>Embryophyta</taxon>
        <taxon>Tracheophyta</taxon>
        <taxon>Spermatophyta</taxon>
        <taxon>Magnoliopsida</taxon>
        <taxon>eudicotyledons</taxon>
        <taxon>Gunneridae</taxon>
        <taxon>Pentapetalae</taxon>
        <taxon>asterids</taxon>
        <taxon>lamiids</taxon>
        <taxon>Solanales</taxon>
        <taxon>Solanaceae</taxon>
        <taxon>Nicotianoideae</taxon>
        <taxon>Nicotianeae</taxon>
        <taxon>Nicotiana</taxon>
    </lineage>
</organism>
<dbReference type="Pfam" id="PF00580">
    <property type="entry name" value="UvrD-helicase"/>
    <property type="match status" value="1"/>
</dbReference>
<keyword evidence="8" id="KW-1185">Reference proteome</keyword>
<evidence type="ECO:0000256" key="3">
    <source>
        <dbReference type="ARBA" id="ARBA00022806"/>
    </source>
</evidence>
<sequence length="2654" mass="302507">MGGSSSMEKKKREWPKDDFIDLIFKWSIKDILNETLYENQVEKIPQSFESLEHYLGSFFFPLLEETRADIAASLKDIDKSPLAELISFDEVKPNYGSLVFDVKVDYWRNTCSDATRYRTSPGDIVVISNVKPETTKDFQRPGCHWTFANVTDVNENENDASASFKVRFPPHNVMRRAVYIVFLVNVMPNNSIWNALSMRKNLNIIEEVLRPVHEKRIEQKCDVCSASTNELSVGQVVGSLLSKLNNSQANAIFTCLATMKCHHKASVKLICGPPGTGKTRTLSVMLYTLLQMKYRTVTCTPTDVATAQVASKLVKLVRESSKNKFEGFCPLGEILLFGNNNYEDGEDIAEISLNYRVDRLVECFEPTTGWNHCVSSMIGFLEDCPYISLIDFARAPFRSTASSLRKCMLIICTHLPICFIRKENIERMTSVFSLLDSFEGMLFQKNVGSLELCQQAFGVSSSKSFLGDLSLRSFCSRLLVLLNDLQRSLGKLDFLSAMSKGLITDFCIQMASLVFCTASTLYKLHSVDTEPFDLLVVDDADKLKECEAIIPLQLRGLRHAILAGDEYQLSAKVKSRISREAGFGRSLSERLVSIGHANHMLNVQYRMHPSISQFPNSIFYRKQIFDAPDVKCKAYEKIYLTGQCFGPYSFINVPWGEEELDNVGYRRNLVEVALVLQIVESLFKAWSASKKKLSIGVISPYASQVLAIQDRLGRKYNDDEHFEVKVKTIDAFQGGEEDIVIISTVRSNRSGSIGFMSSLHWTNVALTRARFSILSKHCLWILGNEQTLLASNSIWEALVLDAKDRQCFFHADDDINMRKTILDVKKELDQLDDLLNGDSILFKEQRWKVVFSDNFRKSFRKLASSFLRKYVLTLLVKLASGWRPKRRNVELVCESSSQVVKQFKVVEGRYVVCTVEIQKELFYTQVLKVWDLLPLEEVAGFLRRLDRIYLMYTDEFISLCKEKYFEGDLEVPKSWKVHRDVVQYKKNVASKLNRDSTSTLDDIGFVENSRVSESLLLMKFYSLSSGVVTHLLSDHHGEEVDIPFEVTNEEREVIRFSKSSFILGRSGTGKTTVLTVKLFQKEQQHHSSVQGFNVAAGKEVIQFAWETRIRSYEDNEASRCIGETSRTTMRQLFVTVSPKLCYAVKKQVSQLQRFACGGSFWAESSFEVDDLDGMKQFNDIPNSFTDVPYKKYPLVITFHKFLMMLDGTVGSSFFDRFNLKWKLSNDKNLRSVALKTFIREKEINYDRFCCLYWPRFSSQLTKNLDSSRVFTEIISHIKGGLQAGDFLDGKLSRDAYVSMSEYRVSNLSAEKRNGIYDVFRAYEKMKMERGEFDISDLVNDLHHRLKCHHLDGDKIDFVYIDEVQDLTMRQISLFKYICRSVDEGFVFSGDTAQTIARGIDFRFEDIRNLFYNEFVMDSKGDKAAKRKDKGHLSRVFQLLQYFRTHTGVLKLAQSVIDLLRHYFPQSVDVLKPETSLIDGAAPVLLKPGDDENAIITIFGNRGNNVGKIVGFGAEQVILVRDESAKKEISGLIGQKALVLTIVECKGLEFEDVLLYNFFSSSPLGNQWRVVYEFLNEQSFADLSFPSFSDTRHNVLCSELKQLYVAVTRTRQSGDVVMQLFWEKNYEMALMCFKQAGETDWEKRAKAAGIRAAAERVLYSDPQKAHTYLLEAAEIFYSIGRFESAAECFYDLRDYERAGNIYLDKCGESELIKAAECFLLAGRYKRAAGVYAQGNYFTECLSVCMKGKCYDLGLKYMEYWKQHAARRTNIGRSVDEIDKIGKEFLENCAYNYFELKDKASMMKFVRAFPSMDMKRKFLMSRKCLDELLLLEEESGNFAEAAEIARLKGDILCEAAMIGKGGDFDKASSLILLYVLSHSLWMAGSKGWPLKSFVQKEDLLKKAMSFARDGSNFETTCIEIKVLSDESGDWSDFKDVFSASWKSRCLVGEILCCRKILDFHFQNDATKYVWDDKLSVNLQSSQELISCCQVTVGTLVQFWNSWRKNVFHMLDSLECLGEVNFGEFKGVGEFFLKYFGVRQQLNGLDVTYFLLHPEAEWVKNIHNFVIGRNKQIVFVDARHFISAARTHWHTELLVVGLKVLETLRSLYELAAKSMPLFCQSTCLLNIYEVAKCLSESKHQNLNNFERRIQNFLTLSTEYYEKVFPLDPRQSMVESMISLRRTKLSFDLLQEFIVQDIGTGYPLSYGQIGRIVIIWLSSGKLSDELYKIIVGRIPSDVPWKSFIEILGCTKRRGSLEDCQSGDSVGGGKLLLFQDILSSNCNLECSLESSNNPVETTEVTLLQIFYEALQDTFSANWKKIGDCVSPCCFLYLVERFLILVSQFRGFFFTAKSSFVEWLISEQFEARPTSGHAINTLPLEEFYDSILVMVQEFIYDKAGIVEWISRCKINVDLYYKQMVLRLVLILCVLCVNCEKYYDVLFKVLSIDDVRNQLPVELYGTLQRGTENNYLQINEIGEAFQKGGDPLLVVDLGEIATGVEYTNVISVKLGTNCSREDILSLLLPARTGSSLVQTSTVTEVISDPCANVSLHCGNQPMQMNWALFREMSDVLKSSGSDECGTPADFSTLNLKEQLNANVNYLTAAINLSSSKKPYAGENMVEEARNMLQELIQLHALMNTRCDLVHNHCSLQIYAAGLYHA</sequence>
<dbReference type="GO" id="GO:0005524">
    <property type="term" value="F:ATP binding"/>
    <property type="evidence" value="ECO:0007669"/>
    <property type="project" value="UniProtKB-UniRule"/>
</dbReference>
<evidence type="ECO:0000256" key="2">
    <source>
        <dbReference type="ARBA" id="ARBA00022801"/>
    </source>
</evidence>
<dbReference type="STRING" id="49451.A0A314KHL2"/>
<feature type="binding site" evidence="5">
    <location>
        <begin position="1064"/>
        <end position="1071"/>
    </location>
    <ligand>
        <name>ATP</name>
        <dbReference type="ChEBI" id="CHEBI:30616"/>
    </ligand>
</feature>
<dbReference type="Pfam" id="PF13086">
    <property type="entry name" value="AAA_11"/>
    <property type="match status" value="1"/>
</dbReference>
<dbReference type="PROSITE" id="PS51198">
    <property type="entry name" value="UVRD_HELICASE_ATP_BIND"/>
    <property type="match status" value="1"/>
</dbReference>
<proteinExistence type="predicted"/>
<dbReference type="InterPro" id="IPR045529">
    <property type="entry name" value="DUF6469"/>
</dbReference>
<keyword evidence="2 5" id="KW-0378">Hydrolase</keyword>
<gene>
    <name evidence="7" type="primary">MAA3_7</name>
    <name evidence="7" type="ORF">A4A49_23229</name>
</gene>
<evidence type="ECO:0000256" key="1">
    <source>
        <dbReference type="ARBA" id="ARBA00022741"/>
    </source>
</evidence>
<accession>A0A314KHL2</accession>
<dbReference type="Gene3D" id="3.40.50.300">
    <property type="entry name" value="P-loop containing nucleotide triphosphate hydrolases"/>
    <property type="match status" value="4"/>
</dbReference>
<dbReference type="InterPro" id="IPR027417">
    <property type="entry name" value="P-loop_NTPase"/>
</dbReference>
<dbReference type="GO" id="GO:0016787">
    <property type="term" value="F:hydrolase activity"/>
    <property type="evidence" value="ECO:0007669"/>
    <property type="project" value="UniProtKB-UniRule"/>
</dbReference>
<reference evidence="7" key="1">
    <citation type="submission" date="2016-11" db="EMBL/GenBank/DDBJ databases">
        <title>The genome of Nicotiana attenuata.</title>
        <authorList>
            <person name="Xu S."/>
            <person name="Brockmoeller T."/>
            <person name="Gaquerel E."/>
            <person name="Navarro A."/>
            <person name="Kuhl H."/>
            <person name="Gase K."/>
            <person name="Ling Z."/>
            <person name="Zhou W."/>
            <person name="Kreitzer C."/>
            <person name="Stanke M."/>
            <person name="Tang H."/>
            <person name="Lyons E."/>
            <person name="Pandey P."/>
            <person name="Pandey S.P."/>
            <person name="Timmermann B."/>
            <person name="Baldwin I.T."/>
        </authorList>
    </citation>
    <scope>NUCLEOTIDE SEQUENCE [LARGE SCALE GENOMIC DNA]</scope>
    <source>
        <strain evidence="7">UT</strain>
    </source>
</reference>
<evidence type="ECO:0000313" key="7">
    <source>
        <dbReference type="EMBL" id="OIT28891.1"/>
    </source>
</evidence>
<dbReference type="FunFam" id="3.40.50.300:FF:000326">
    <property type="entry name" value="P-loop containing nucleoside triphosphate hydrolase"/>
    <property type="match status" value="1"/>
</dbReference>
<dbReference type="Proteomes" id="UP000187609">
    <property type="component" value="Unassembled WGS sequence"/>
</dbReference>
<dbReference type="InterPro" id="IPR047187">
    <property type="entry name" value="SF1_C_Upf1"/>
</dbReference>
<dbReference type="SUPFAM" id="SSF52540">
    <property type="entry name" value="P-loop containing nucleoside triphosphate hydrolases"/>
    <property type="match status" value="2"/>
</dbReference>
<dbReference type="EMBL" id="MJEQ01001920">
    <property type="protein sequence ID" value="OIT28891.1"/>
    <property type="molecule type" value="Genomic_DNA"/>
</dbReference>
<keyword evidence="1 5" id="KW-0547">Nucleotide-binding</keyword>
<name>A0A314KHL2_NICAT</name>
<dbReference type="InterPro" id="IPR041679">
    <property type="entry name" value="DNA2/NAM7-like_C"/>
</dbReference>
<dbReference type="PANTHER" id="PTHR21529:SF4">
    <property type="entry name" value="TPR AND ANKYRIN REPEAT-CONTAINING PROTEIN 1"/>
    <property type="match status" value="1"/>
</dbReference>
<dbReference type="Gramene" id="OIT28891">
    <property type="protein sequence ID" value="OIT28891"/>
    <property type="gene ID" value="A4A49_23229"/>
</dbReference>
<dbReference type="PANTHER" id="PTHR21529">
    <property type="entry name" value="MAMMARY TURMOR VIRUS RECEPTOR HOMOLOG 1, 2 MTVR1, 2"/>
    <property type="match status" value="1"/>
</dbReference>
<dbReference type="InterPro" id="IPR039904">
    <property type="entry name" value="TRANK1"/>
</dbReference>
<dbReference type="GO" id="GO:0005694">
    <property type="term" value="C:chromosome"/>
    <property type="evidence" value="ECO:0007669"/>
    <property type="project" value="UniProtKB-ARBA"/>
</dbReference>
<dbReference type="CDD" id="cd18808">
    <property type="entry name" value="SF1_C_Upf1"/>
    <property type="match status" value="1"/>
</dbReference>
<evidence type="ECO:0000259" key="6">
    <source>
        <dbReference type="PROSITE" id="PS51198"/>
    </source>
</evidence>
<comment type="caution">
    <text evidence="7">The sequence shown here is derived from an EMBL/GenBank/DDBJ whole genome shotgun (WGS) entry which is preliminary data.</text>
</comment>
<keyword evidence="3 5" id="KW-0347">Helicase</keyword>
<keyword evidence="4 5" id="KW-0067">ATP-binding</keyword>
<protein>
    <submittedName>
        <fullName evidence="7">Helicase magatama 3</fullName>
    </submittedName>
</protein>
<evidence type="ECO:0000256" key="5">
    <source>
        <dbReference type="PROSITE-ProRule" id="PRU00560"/>
    </source>
</evidence>
<dbReference type="GO" id="GO:0004386">
    <property type="term" value="F:helicase activity"/>
    <property type="evidence" value="ECO:0007669"/>
    <property type="project" value="UniProtKB-UniRule"/>
</dbReference>
<dbReference type="InterPro" id="IPR014016">
    <property type="entry name" value="UvrD-like_ATP-bd"/>
</dbReference>
<dbReference type="Pfam" id="PF20073">
    <property type="entry name" value="DUF6469"/>
    <property type="match status" value="1"/>
</dbReference>
<evidence type="ECO:0000313" key="8">
    <source>
        <dbReference type="Proteomes" id="UP000187609"/>
    </source>
</evidence>
<evidence type="ECO:0000256" key="4">
    <source>
        <dbReference type="ARBA" id="ARBA00022840"/>
    </source>
</evidence>
<feature type="domain" description="UvrD-like helicase ATP-binding" evidence="6">
    <location>
        <begin position="1043"/>
        <end position="1445"/>
    </location>
</feature>
<dbReference type="InterPro" id="IPR041677">
    <property type="entry name" value="DNA2/NAM7_AAA_11"/>
</dbReference>